<feature type="compositionally biased region" description="Basic and acidic residues" evidence="4">
    <location>
        <begin position="115"/>
        <end position="126"/>
    </location>
</feature>
<evidence type="ECO:0000256" key="3">
    <source>
        <dbReference type="PROSITE-ProRule" id="PRU01100"/>
    </source>
</evidence>
<feature type="compositionally biased region" description="Basic and acidic residues" evidence="4">
    <location>
        <begin position="68"/>
        <end position="94"/>
    </location>
</feature>
<sequence>MPDHPANRPNPYGAGPSAEPPYDGRGPYAAEEDRNGRETVRPERTSGYGRPNRVSRGRGGQEQPSTHPRYEWQGRASGDEYDQRPDGQRSRREIQGSWSEPEDARRGMPGSSRPGPERPRGGEAVRPRGNPAESSRGQEWESSRGGEVDSSRRTAQESAQRQPSRPGQPGQPGRPGQRDRPGWQDQEGRQGWQDQEGRQGWQDQEGRRGWHDQEEPRDRRGRQDTSDRSDRHEQPWAGRSRLRSGENPRDDDGQRRPDESRRHPDESRRSRGEGRRRGEPTSRSAGRLGPLTAATDILKRIRSSRGGDQADGADRTNPRGFRHDSGKELNTGEQRSSFFPMESEARDDGRTSGEQRHVPGGEGGASFPSLGGSRTSPSPRHQPSFRQPKDDRTNRRRVPVIAAILAVLMVIGGVAYALGTGGKKESGTSATPTVAATGTSPVTETAAPVTTGAAKKVPVGVFRGTSPSEVRQFSDWLGKDATYAVDYSSRTTWDEVANPTYMLSTWQNSGYTMVYAVAMLPTQVSSVSLAKGADGEYDRYFKALAQNLVAHGQGDSIIRLGWEFNVGGWTWHPKPDDNGDFVTYWRRIVKAMRAVPGAEGLKFDWNVNNGGDTYDSTVYYPGKKYVDYIGVDVYDISWEEDAYPYPAECTSACRLSHQEAAWANILDARFGLVFWSDFAESQGKKLSLPEWGLWERPDGHGGGDNPYFIQQMYEFIDNPQNHVGYQAYFDFTTDTKGTHALDGMPKAGATFRKLFSK</sequence>
<organism evidence="7 8">
    <name type="scientific">Kineosporia mesophila</name>
    <dbReference type="NCBI Taxonomy" id="566012"/>
    <lineage>
        <taxon>Bacteria</taxon>
        <taxon>Bacillati</taxon>
        <taxon>Actinomycetota</taxon>
        <taxon>Actinomycetes</taxon>
        <taxon>Kineosporiales</taxon>
        <taxon>Kineosporiaceae</taxon>
        <taxon>Kineosporia</taxon>
    </lineage>
</organism>
<accession>A0ABP7AGS9</accession>
<dbReference type="InterPro" id="IPR017853">
    <property type="entry name" value="GH"/>
</dbReference>
<feature type="transmembrane region" description="Helical" evidence="5">
    <location>
        <begin position="398"/>
        <end position="419"/>
    </location>
</feature>
<feature type="compositionally biased region" description="Polar residues" evidence="4">
    <location>
        <begin position="427"/>
        <end position="441"/>
    </location>
</feature>
<proteinExistence type="inferred from homology"/>
<evidence type="ECO:0000256" key="1">
    <source>
        <dbReference type="ARBA" id="ARBA00022801"/>
    </source>
</evidence>
<feature type="region of interest" description="Disordered" evidence="4">
    <location>
        <begin position="1"/>
        <end position="394"/>
    </location>
</feature>
<feature type="compositionally biased region" description="Polar residues" evidence="4">
    <location>
        <begin position="372"/>
        <end position="385"/>
    </location>
</feature>
<dbReference type="EMBL" id="BAAAZO010000011">
    <property type="protein sequence ID" value="GAA3632047.1"/>
    <property type="molecule type" value="Genomic_DNA"/>
</dbReference>
<dbReference type="PROSITE" id="PS51764">
    <property type="entry name" value="GH26"/>
    <property type="match status" value="1"/>
</dbReference>
<dbReference type="InterPro" id="IPR022790">
    <property type="entry name" value="GH26_dom"/>
</dbReference>
<evidence type="ECO:0000256" key="5">
    <source>
        <dbReference type="SAM" id="Phobius"/>
    </source>
</evidence>
<keyword evidence="5" id="KW-1133">Transmembrane helix</keyword>
<feature type="compositionally biased region" description="Basic and acidic residues" evidence="4">
    <location>
        <begin position="243"/>
        <end position="280"/>
    </location>
</feature>
<dbReference type="SUPFAM" id="SSF51445">
    <property type="entry name" value="(Trans)glycosidases"/>
    <property type="match status" value="1"/>
</dbReference>
<feature type="compositionally biased region" description="Basic and acidic residues" evidence="4">
    <location>
        <begin position="312"/>
        <end position="327"/>
    </location>
</feature>
<evidence type="ECO:0000256" key="4">
    <source>
        <dbReference type="SAM" id="MobiDB-lite"/>
    </source>
</evidence>
<keyword evidence="1 3" id="KW-0378">Hydrolase</keyword>
<gene>
    <name evidence="7" type="ORF">GCM10022223_57710</name>
</gene>
<dbReference type="Pfam" id="PF02156">
    <property type="entry name" value="Glyco_hydro_26"/>
    <property type="match status" value="1"/>
</dbReference>
<evidence type="ECO:0000313" key="8">
    <source>
        <dbReference type="Proteomes" id="UP001501074"/>
    </source>
</evidence>
<feature type="active site" description="Nucleophile" evidence="3">
    <location>
        <position position="690"/>
    </location>
</feature>
<keyword evidence="8" id="KW-1185">Reference proteome</keyword>
<dbReference type="Proteomes" id="UP001501074">
    <property type="component" value="Unassembled WGS sequence"/>
</dbReference>
<comment type="similarity">
    <text evidence="3">Belongs to the glycosyl hydrolase 26 family.</text>
</comment>
<feature type="compositionally biased region" description="Basic and acidic residues" evidence="4">
    <location>
        <begin position="31"/>
        <end position="44"/>
    </location>
</feature>
<keyword evidence="5" id="KW-0472">Membrane</keyword>
<keyword evidence="5" id="KW-0812">Transmembrane</keyword>
<feature type="compositionally biased region" description="Basic and acidic residues" evidence="4">
    <location>
        <begin position="343"/>
        <end position="359"/>
    </location>
</feature>
<dbReference type="RefSeq" id="WP_269327075.1">
    <property type="nucleotide sequence ID" value="NZ_BAAAZO010000011.1"/>
</dbReference>
<comment type="caution">
    <text evidence="7">The sequence shown here is derived from an EMBL/GenBank/DDBJ whole genome shotgun (WGS) entry which is preliminary data.</text>
</comment>
<name>A0ABP7AGS9_9ACTN</name>
<keyword evidence="2 3" id="KW-0326">Glycosidase</keyword>
<feature type="compositionally biased region" description="Basic and acidic residues" evidence="4">
    <location>
        <begin position="176"/>
        <end position="188"/>
    </location>
</feature>
<evidence type="ECO:0000256" key="2">
    <source>
        <dbReference type="ARBA" id="ARBA00023295"/>
    </source>
</evidence>
<feature type="compositionally biased region" description="Basic and acidic residues" evidence="4">
    <location>
        <begin position="136"/>
        <end position="155"/>
    </location>
</feature>
<reference evidence="8" key="1">
    <citation type="journal article" date="2019" name="Int. J. Syst. Evol. Microbiol.">
        <title>The Global Catalogue of Microorganisms (GCM) 10K type strain sequencing project: providing services to taxonomists for standard genome sequencing and annotation.</title>
        <authorList>
            <consortium name="The Broad Institute Genomics Platform"/>
            <consortium name="The Broad Institute Genome Sequencing Center for Infectious Disease"/>
            <person name="Wu L."/>
            <person name="Ma J."/>
        </authorList>
    </citation>
    <scope>NUCLEOTIDE SEQUENCE [LARGE SCALE GENOMIC DNA]</scope>
    <source>
        <strain evidence="8">JCM 16902</strain>
    </source>
</reference>
<evidence type="ECO:0000313" key="7">
    <source>
        <dbReference type="EMBL" id="GAA3632047.1"/>
    </source>
</evidence>
<feature type="compositionally biased region" description="Basic and acidic residues" evidence="4">
    <location>
        <begin position="204"/>
        <end position="234"/>
    </location>
</feature>
<protein>
    <recommendedName>
        <fullName evidence="6">GH26 domain-containing protein</fullName>
    </recommendedName>
</protein>
<feature type="region of interest" description="Disordered" evidence="4">
    <location>
        <begin position="421"/>
        <end position="441"/>
    </location>
</feature>
<feature type="active site" description="Proton donor" evidence="3">
    <location>
        <position position="563"/>
    </location>
</feature>
<evidence type="ECO:0000259" key="6">
    <source>
        <dbReference type="PROSITE" id="PS51764"/>
    </source>
</evidence>
<dbReference type="Gene3D" id="3.20.20.80">
    <property type="entry name" value="Glycosidases"/>
    <property type="match status" value="1"/>
</dbReference>
<feature type="domain" description="GH26" evidence="6">
    <location>
        <begin position="432"/>
        <end position="757"/>
    </location>
</feature>